<dbReference type="Gene3D" id="3.40.50.11210">
    <property type="entry name" value="Rap/Ran-GAP"/>
    <property type="match status" value="1"/>
</dbReference>
<dbReference type="InterPro" id="IPR018515">
    <property type="entry name" value="Tuberin-type_domain"/>
</dbReference>
<dbReference type="GO" id="GO:0005096">
    <property type="term" value="F:GTPase activator activity"/>
    <property type="evidence" value="ECO:0007669"/>
    <property type="project" value="UniProtKB-KW"/>
</dbReference>
<dbReference type="EMBL" id="QZAJ01000361">
    <property type="protein sequence ID" value="THW11091.1"/>
    <property type="molecule type" value="Genomic_DNA"/>
</dbReference>
<dbReference type="Proteomes" id="UP000308014">
    <property type="component" value="Unassembled WGS sequence"/>
</dbReference>
<keyword evidence="1" id="KW-0343">GTPase activation</keyword>
<reference evidence="4 5" key="1">
    <citation type="submission" date="2018-10" db="EMBL/GenBank/DDBJ databases">
        <title>Fifty Aureobasidium pullulans genomes reveal a recombining polyextremotolerant generalist.</title>
        <authorList>
            <person name="Gostincar C."/>
            <person name="Turk M."/>
            <person name="Zajc J."/>
            <person name="Gunde-Cimerman N."/>
        </authorList>
    </citation>
    <scope>NUCLEOTIDE SEQUENCE [LARGE SCALE GENOMIC DNA]</scope>
    <source>
        <strain evidence="4 5">EXF-11318</strain>
    </source>
</reference>
<dbReference type="InterPro" id="IPR035974">
    <property type="entry name" value="Rap/Ran-GAP_sf"/>
</dbReference>
<accession>A0A4S8VHV6</accession>
<comment type="caution">
    <text evidence="4">The sequence shown here is derived from an EMBL/GenBank/DDBJ whole genome shotgun (WGS) entry which is preliminary data.</text>
</comment>
<dbReference type="InterPro" id="IPR027107">
    <property type="entry name" value="Tuberin/Ral-act_asu"/>
</dbReference>
<gene>
    <name evidence="4" type="ORF">D6D24_07441</name>
</gene>
<feature type="region of interest" description="Disordered" evidence="2">
    <location>
        <begin position="940"/>
        <end position="961"/>
    </location>
</feature>
<evidence type="ECO:0000256" key="1">
    <source>
        <dbReference type="ARBA" id="ARBA00022468"/>
    </source>
</evidence>
<proteinExistence type="predicted"/>
<sequence>MPMLSKIYSASSKVSIPISLASSKSEKPQYHLKNLLREVDADDPEKDLVQLQQRICDSIEDFPVPDVLKVFRAAEKLLREEELTKTDLGLEIIAKLAFKPECTPANRLHFFYTLYQDGTTNRYTDFPSYLLAILTDNGRQLEGFEPLLTGLIPALLNEADSEFALKDIKRSEARESGSNVSTSLDLVNNLVKYNARFFRDSDITSLVQGMFNLRYRLAFGDPEKICDILGTLIIYTHIPKQAVPNATRTLCFMRGRKGLEEKTSKTFSYFMNTHLKDETIESLLQRFEDEDTCPKEATGAAELLKLSLENVTTRHSIDLDINRLMDALARTVPDEIASAYARLRLDLVKVLVEDTEMQQKLLAAPDWIHIQEAIIRNAKAPLESLAVGLNREDRSLDRFMKDREHRRETVRGIISCLEHLEGISLQQSRTLRRIALYVAPWLTEQQSMKLISAYQPSSFRISIGNWLGEIKELANHFIFNTSCHLTLRQKALRVIKSAWRTAQQLGEEEATNTCRDLMMTALDNETNYAFRGNLVHVLLCFTLGVTDEIFYRTLDVFVKSARTGCFHELIEIPFFAEPEAHTETKTDNSSNRPQDEELPSILPDAGLVVLLMRSSVDQLERSRRVYSEILQLIAIPERPAESTVMLLRGLFRIRSDLDHRIFFLANSEGESLAKVLHRNADSPFLQSRRSSLQSGVSIMPPVWKYGDIHGLPENPPSTVSAVLRSESKPVDGVDCSLDMRSWLETIIQLLDSASCDWEVYSYIIVHVGPQVSNQSLFAENIYEIRLLRNLVCNKIQTQTIFRPPETSNLRQGDVALCLYHILTTCIGYHWRFPRKENVDTVTTLVRGLTLWDRTTIACVNALTLSCYELPVSLSRDLVRIVAQMSTIVTKSDSAIHVLEFLAGLSRIDELVNQFHGDEIKTVFGVCFSYIDYARGKKFDEQNRSRQAGGPPTRNSSIVDSNYRPSTEDIPQYVFALSYHVITFWFLALSKEDQKRHFPWMEQRLLSPDQSGQVLDEAIVTVDHIWRVTVGKDVVKPLPLELGTTESSADPVTQTWVSEFCILTIKCHLDNGLVEVIERRSSGTDESHFVYAGSEPLSPDLIYQERFATAINGNFKSDLEVVILPTTDATRRALGIFDRISPIDFFKAGVIYIGENQTHEHEILANVSGSPDYNLFIAGLGERVPLQNNRNNMAGLDTSEGIFDGRSTLCHSDTITTLNYHVTTMMPTNREMDPQCTRKKSHIGNDYVNIIFNNSGLEFDFNTFPSQFNYVYIVVVPEARQTFIQTRTRSHNTGCFLTQNAAILPVEVETCQYAILDDRSVSDDTVILAHSYSSFQMRDADTMTEEEAEQWMRECEEEEEGEDDGWREWRVRFEDAEKMATMLCFEGDFTVKLYSEEFVERYTGEDGVFGLRDAYEALMGIEMDRDEL</sequence>
<dbReference type="PROSITE" id="PS50085">
    <property type="entry name" value="RAPGAP"/>
    <property type="match status" value="1"/>
</dbReference>
<dbReference type="SUPFAM" id="SSF111347">
    <property type="entry name" value="Rap/Ran-GAP"/>
    <property type="match status" value="1"/>
</dbReference>
<dbReference type="InterPro" id="IPR024584">
    <property type="entry name" value="Tuberin_N"/>
</dbReference>
<evidence type="ECO:0000259" key="3">
    <source>
        <dbReference type="PROSITE" id="PS50085"/>
    </source>
</evidence>
<evidence type="ECO:0000313" key="5">
    <source>
        <dbReference type="Proteomes" id="UP000308014"/>
    </source>
</evidence>
<dbReference type="InterPro" id="IPR000331">
    <property type="entry name" value="Rap/Ran_GAP_dom"/>
</dbReference>
<dbReference type="GO" id="GO:0051056">
    <property type="term" value="P:regulation of small GTPase mediated signal transduction"/>
    <property type="evidence" value="ECO:0007669"/>
    <property type="project" value="InterPro"/>
</dbReference>
<evidence type="ECO:0000256" key="2">
    <source>
        <dbReference type="SAM" id="MobiDB-lite"/>
    </source>
</evidence>
<dbReference type="PANTHER" id="PTHR10063">
    <property type="entry name" value="TUBERIN"/>
    <property type="match status" value="1"/>
</dbReference>
<dbReference type="Pfam" id="PF03542">
    <property type="entry name" value="Tuberin"/>
    <property type="match status" value="1"/>
</dbReference>
<dbReference type="GO" id="GO:0005634">
    <property type="term" value="C:nucleus"/>
    <property type="evidence" value="ECO:0007669"/>
    <property type="project" value="InterPro"/>
</dbReference>
<dbReference type="Pfam" id="PF11864">
    <property type="entry name" value="DUF3384"/>
    <property type="match status" value="1"/>
</dbReference>
<feature type="compositionally biased region" description="Polar residues" evidence="2">
    <location>
        <begin position="952"/>
        <end position="961"/>
    </location>
</feature>
<organism evidence="4 5">
    <name type="scientific">Aureobasidium pullulans</name>
    <name type="common">Black yeast</name>
    <name type="synonym">Pullularia pullulans</name>
    <dbReference type="NCBI Taxonomy" id="5580"/>
    <lineage>
        <taxon>Eukaryota</taxon>
        <taxon>Fungi</taxon>
        <taxon>Dikarya</taxon>
        <taxon>Ascomycota</taxon>
        <taxon>Pezizomycotina</taxon>
        <taxon>Dothideomycetes</taxon>
        <taxon>Dothideomycetidae</taxon>
        <taxon>Dothideales</taxon>
        <taxon>Saccotheciaceae</taxon>
        <taxon>Aureobasidium</taxon>
    </lineage>
</organism>
<dbReference type="PANTHER" id="PTHR10063:SF0">
    <property type="entry name" value="TUBERIN"/>
    <property type="match status" value="1"/>
</dbReference>
<dbReference type="GO" id="GO:0032007">
    <property type="term" value="P:negative regulation of TOR signaling"/>
    <property type="evidence" value="ECO:0007669"/>
    <property type="project" value="TreeGrafter"/>
</dbReference>
<feature type="domain" description="Rap-GAP" evidence="3">
    <location>
        <begin position="1133"/>
        <end position="1346"/>
    </location>
</feature>
<protein>
    <recommendedName>
        <fullName evidence="3">Rap-GAP domain-containing protein</fullName>
    </recommendedName>
</protein>
<evidence type="ECO:0000313" key="4">
    <source>
        <dbReference type="EMBL" id="THW11091.1"/>
    </source>
</evidence>
<dbReference type="Pfam" id="PF02145">
    <property type="entry name" value="Rap_GAP"/>
    <property type="match status" value="1"/>
</dbReference>
<dbReference type="GO" id="GO:0033596">
    <property type="term" value="C:TSC1-TSC2 complex"/>
    <property type="evidence" value="ECO:0007669"/>
    <property type="project" value="TreeGrafter"/>
</dbReference>
<name>A0A4S8VHV6_AURPU</name>